<dbReference type="Pfam" id="PF01535">
    <property type="entry name" value="PPR"/>
    <property type="match status" value="2"/>
</dbReference>
<reference evidence="5 6" key="1">
    <citation type="journal article" date="2017" name="Nat. Commun.">
        <title>Genome assembly with in vitro proximity ligation data and whole-genome triplication in lettuce.</title>
        <authorList>
            <person name="Reyes-Chin-Wo S."/>
            <person name="Wang Z."/>
            <person name="Yang X."/>
            <person name="Kozik A."/>
            <person name="Arikit S."/>
            <person name="Song C."/>
            <person name="Xia L."/>
            <person name="Froenicke L."/>
            <person name="Lavelle D.O."/>
            <person name="Truco M.J."/>
            <person name="Xia R."/>
            <person name="Zhu S."/>
            <person name="Xu C."/>
            <person name="Xu H."/>
            <person name="Xu X."/>
            <person name="Cox K."/>
            <person name="Korf I."/>
            <person name="Meyers B.C."/>
            <person name="Michelmore R.W."/>
        </authorList>
    </citation>
    <scope>NUCLEOTIDE SEQUENCE [LARGE SCALE GENOMIC DNA]</scope>
    <source>
        <strain evidence="6">cv. Salinas</strain>
        <tissue evidence="5">Seedlings</tissue>
    </source>
</reference>
<feature type="repeat" description="PPR" evidence="3">
    <location>
        <begin position="426"/>
        <end position="460"/>
    </location>
</feature>
<dbReference type="InterPro" id="IPR046960">
    <property type="entry name" value="PPR_At4g14850-like_plant"/>
</dbReference>
<name>A0A9R1WZI8_LACSA</name>
<comment type="caution">
    <text evidence="5">The sequence shown here is derived from an EMBL/GenBank/DDBJ whole genome shotgun (WGS) entry which is preliminary data.</text>
</comment>
<dbReference type="GO" id="GO:0003723">
    <property type="term" value="F:RNA binding"/>
    <property type="evidence" value="ECO:0007669"/>
    <property type="project" value="InterPro"/>
</dbReference>
<dbReference type="Proteomes" id="UP000235145">
    <property type="component" value="Unassembled WGS sequence"/>
</dbReference>
<dbReference type="FunFam" id="1.25.40.10:FF:000442">
    <property type="entry name" value="Pentatricopeptide repeat-containing protein At3g49710"/>
    <property type="match status" value="1"/>
</dbReference>
<dbReference type="InterPro" id="IPR046848">
    <property type="entry name" value="E_motif"/>
</dbReference>
<keyword evidence="2" id="KW-0677">Repeat</keyword>
<dbReference type="Gene3D" id="1.25.40.10">
    <property type="entry name" value="Tetratricopeptide repeat domain"/>
    <property type="match status" value="6"/>
</dbReference>
<keyword evidence="6" id="KW-1185">Reference proteome</keyword>
<dbReference type="PANTHER" id="PTHR47926:SF370">
    <property type="entry name" value="DYW DOMAIN-CONTAINING PROTEIN"/>
    <property type="match status" value="1"/>
</dbReference>
<feature type="domain" description="DYW" evidence="4">
    <location>
        <begin position="879"/>
        <end position="953"/>
    </location>
</feature>
<feature type="repeat" description="PPR" evidence="3">
    <location>
        <begin position="558"/>
        <end position="592"/>
    </location>
</feature>
<feature type="repeat" description="PPR" evidence="3">
    <location>
        <begin position="796"/>
        <end position="830"/>
    </location>
</feature>
<evidence type="ECO:0000256" key="3">
    <source>
        <dbReference type="PROSITE-ProRule" id="PRU00708"/>
    </source>
</evidence>
<dbReference type="FunFam" id="1.25.40.10:FF:000144">
    <property type="entry name" value="Pentatricopeptide repeat-containing protein, mitochondrial"/>
    <property type="match status" value="1"/>
</dbReference>
<protein>
    <recommendedName>
        <fullName evidence="4">DYW domain-containing protein</fullName>
    </recommendedName>
</protein>
<organism evidence="5 6">
    <name type="scientific">Lactuca sativa</name>
    <name type="common">Garden lettuce</name>
    <dbReference type="NCBI Taxonomy" id="4236"/>
    <lineage>
        <taxon>Eukaryota</taxon>
        <taxon>Viridiplantae</taxon>
        <taxon>Streptophyta</taxon>
        <taxon>Embryophyta</taxon>
        <taxon>Tracheophyta</taxon>
        <taxon>Spermatophyta</taxon>
        <taxon>Magnoliopsida</taxon>
        <taxon>eudicotyledons</taxon>
        <taxon>Gunneridae</taxon>
        <taxon>Pentapetalae</taxon>
        <taxon>asterids</taxon>
        <taxon>campanulids</taxon>
        <taxon>Asterales</taxon>
        <taxon>Asteraceae</taxon>
        <taxon>Cichorioideae</taxon>
        <taxon>Cichorieae</taxon>
        <taxon>Lactucinae</taxon>
        <taxon>Lactuca</taxon>
    </lineage>
</organism>
<sequence length="953" mass="107242">MDLGGLLSRYYFSSFSCSVSSPFLLLQKLVDEITQMRPMPIKLQSSALSLMISSFLGSCRPLSIFIIRRLLSTQQKINSRKVPPYENADRSYMDLSQKFYESMKACVNIRSKPLARGLHCQLITTGVDISTFVQNNLINLYAGCGLIDDASLVFHEIELKNVFSWNTMIEGLIDSGRVTAAEKVFDEMPQRDVVSWNSMMSGYYRNGFPEKTIDGFISMVRCSTTLPDAYSFSCVMKACASLENLNLAFQLHSFSEKFKFLGDDSVDSSIVDMYIKCGTPDIAEHVFLKMPNPNLFSWNSMIYGYSQLYDAQRALELFDQMPKRDLVSWNMIISILSKHGHVTKTLGMFIEMCIQGFKPNSKTYASVLSACTSAHELKWGIHLHGRIVRMQQHIDAYIGTGLIDMYAKCGHFKKAHKIFNNLKEHNIVSWTSMIGGAIHSGNEVEAISLFKQMKEIPITSDQFTLATVLGACCGLKDIHLGTQIHGYSIRIGMESLIPVANALVTMYAKCGDICNANHAFKLMTFKDIISWTTMITIFYNIGNIEKAREYFDQMPERNLVSWNSMLKGYVQNGIWEEGFKVFVLMRQKGVKPDCITFITSISACANAAILKLGNQVVSQSVKFGFGNDVSVKNSIITMYSKCGQIQDAKKTFDSMVSKNLISWNAMMDGYAQSGKGNLVIDTFEKMIWSGILPDHISYVSVLSGCSHSGLQPEGQRYFNMLLKDERISPTCEHYACMVDLLCRAGFIEKAKDLIDKMPIEPNAAVWGALLGGCRIHGNATMAETALKNLVVLDAEDSGSYVLLANLYSDSGELDSVSDVRRVMKEKGIRKNPGCSWIEVDNRVHVFTVDDTNHPRINDVYKKLEEIIKKVEDVGMYSSNKAKAYHSEKLAMAFGLMSLPAWMPIHIMKNLRICDDCHSVMKLVSLVTSRELVIRDANRFHHFRDGFCSCRDYW</sequence>
<dbReference type="InterPro" id="IPR032867">
    <property type="entry name" value="DYW_dom"/>
</dbReference>
<dbReference type="EMBL" id="NBSK02000008">
    <property type="protein sequence ID" value="KAJ0192534.1"/>
    <property type="molecule type" value="Genomic_DNA"/>
</dbReference>
<evidence type="ECO:0000256" key="1">
    <source>
        <dbReference type="ARBA" id="ARBA00006643"/>
    </source>
</evidence>
<accession>A0A9R1WZI8</accession>
<dbReference type="FunFam" id="1.25.40.10:FF:000780">
    <property type="entry name" value="Pentatricopeptide repeat-containing protein isoform A"/>
    <property type="match status" value="1"/>
</dbReference>
<gene>
    <name evidence="5" type="ORF">LSAT_V11C800400180</name>
</gene>
<evidence type="ECO:0000256" key="2">
    <source>
        <dbReference type="ARBA" id="ARBA00022737"/>
    </source>
</evidence>
<evidence type="ECO:0000259" key="4">
    <source>
        <dbReference type="Pfam" id="PF14432"/>
    </source>
</evidence>
<proteinExistence type="inferred from homology"/>
<dbReference type="Pfam" id="PF14432">
    <property type="entry name" value="DYW_deaminase"/>
    <property type="match status" value="1"/>
</dbReference>
<dbReference type="InterPro" id="IPR011990">
    <property type="entry name" value="TPR-like_helical_dom_sf"/>
</dbReference>
<dbReference type="GO" id="GO:0008270">
    <property type="term" value="F:zinc ion binding"/>
    <property type="evidence" value="ECO:0007669"/>
    <property type="project" value="InterPro"/>
</dbReference>
<feature type="repeat" description="PPR" evidence="3">
    <location>
        <begin position="527"/>
        <end position="557"/>
    </location>
</feature>
<dbReference type="AlphaFoldDB" id="A0A9R1WZI8"/>
<feature type="repeat" description="PPR" evidence="3">
    <location>
        <begin position="294"/>
        <end position="328"/>
    </location>
</feature>
<dbReference type="NCBIfam" id="TIGR00756">
    <property type="entry name" value="PPR"/>
    <property type="match status" value="7"/>
</dbReference>
<dbReference type="Pfam" id="PF13041">
    <property type="entry name" value="PPR_2"/>
    <property type="match status" value="5"/>
</dbReference>
<dbReference type="FunFam" id="1.25.40.10:FF:000366">
    <property type="entry name" value="Pentatricopeptide (PPR) repeat-containing protein"/>
    <property type="match status" value="1"/>
</dbReference>
<dbReference type="OrthoDB" id="185373at2759"/>
<feature type="repeat" description="PPR" evidence="3">
    <location>
        <begin position="628"/>
        <end position="658"/>
    </location>
</feature>
<evidence type="ECO:0000313" key="5">
    <source>
        <dbReference type="EMBL" id="KAJ0192534.1"/>
    </source>
</evidence>
<feature type="repeat" description="PPR" evidence="3">
    <location>
        <begin position="659"/>
        <end position="693"/>
    </location>
</feature>
<dbReference type="PANTHER" id="PTHR47926">
    <property type="entry name" value="PENTATRICOPEPTIDE REPEAT-CONTAINING PROTEIN"/>
    <property type="match status" value="1"/>
</dbReference>
<dbReference type="FunFam" id="1.25.40.10:FF:000073">
    <property type="entry name" value="Pentatricopeptide repeat-containing protein chloroplastic"/>
    <property type="match status" value="1"/>
</dbReference>
<dbReference type="Pfam" id="PF20431">
    <property type="entry name" value="E_motif"/>
    <property type="match status" value="1"/>
</dbReference>
<dbReference type="PROSITE" id="PS51375">
    <property type="entry name" value="PPR"/>
    <property type="match status" value="8"/>
</dbReference>
<comment type="similarity">
    <text evidence="1">Belongs to the PPR family. PCMP-H subfamily.</text>
</comment>
<dbReference type="InterPro" id="IPR002885">
    <property type="entry name" value="PPR_rpt"/>
</dbReference>
<dbReference type="GO" id="GO:0009451">
    <property type="term" value="P:RNA modification"/>
    <property type="evidence" value="ECO:0007669"/>
    <property type="project" value="InterPro"/>
</dbReference>
<dbReference type="SUPFAM" id="SSF81901">
    <property type="entry name" value="HCP-like"/>
    <property type="match status" value="1"/>
</dbReference>
<evidence type="ECO:0000313" key="6">
    <source>
        <dbReference type="Proteomes" id="UP000235145"/>
    </source>
</evidence>
<feature type="repeat" description="PPR" evidence="3">
    <location>
        <begin position="161"/>
        <end position="195"/>
    </location>
</feature>